<feature type="transmembrane region" description="Helical" evidence="5">
    <location>
        <begin position="292"/>
        <end position="317"/>
    </location>
</feature>
<feature type="transmembrane region" description="Helical" evidence="5">
    <location>
        <begin position="236"/>
        <end position="255"/>
    </location>
</feature>
<evidence type="ECO:0000313" key="6">
    <source>
        <dbReference type="EMBL" id="MBU2666428.1"/>
    </source>
</evidence>
<feature type="transmembrane region" description="Helical" evidence="5">
    <location>
        <begin position="159"/>
        <end position="177"/>
    </location>
</feature>
<organism evidence="6 7">
    <name type="scientific">Paractinoplanes bogorensis</name>
    <dbReference type="NCBI Taxonomy" id="1610840"/>
    <lineage>
        <taxon>Bacteria</taxon>
        <taxon>Bacillati</taxon>
        <taxon>Actinomycetota</taxon>
        <taxon>Actinomycetes</taxon>
        <taxon>Micromonosporales</taxon>
        <taxon>Micromonosporaceae</taxon>
        <taxon>Paractinoplanes</taxon>
    </lineage>
</organism>
<dbReference type="EMBL" id="JAHKKG010000007">
    <property type="protein sequence ID" value="MBU2666428.1"/>
    <property type="molecule type" value="Genomic_DNA"/>
</dbReference>
<feature type="transmembrane region" description="Helical" evidence="5">
    <location>
        <begin position="329"/>
        <end position="347"/>
    </location>
</feature>
<dbReference type="PANTHER" id="PTHR23514:SF13">
    <property type="entry name" value="INNER MEMBRANE PROTEIN YBJJ"/>
    <property type="match status" value="1"/>
</dbReference>
<accession>A0ABS5YSU4</accession>
<dbReference type="Pfam" id="PF07690">
    <property type="entry name" value="MFS_1"/>
    <property type="match status" value="1"/>
</dbReference>
<dbReference type="SUPFAM" id="SSF103473">
    <property type="entry name" value="MFS general substrate transporter"/>
    <property type="match status" value="1"/>
</dbReference>
<sequence length="388" mass="39329">MIDSQLARRAVTMVFLLNGLTLSTYIVRAPSFKSAHDLSDARFGLSGLLFALAALGCMQAVGPLAARVGTRAVLRTALTVMPILLVGLAFAPGPWWYIGGAAVLGGVHGATDAAMNASAVAVERELGRPILNGCHAAWSVSAVIASLSTAALAHFGVTLATHLTVAGAVLLVAGVLIGRQLPDTGRFAQEPGAAVSIRSGWSRPLLVLGLTATALMICEGAALGWGGIFLYEARSASLSLAAVAITAYTGGQTLGRLAGDRLSHRPGLFRAGALTAAAGFTVAVLIPHPGVAVAGFALAGLGSSVLVPLTFSAVGRLPGASTATLTSRLTTFTYSGILLGPALIGWVADHAGLATTMIAVIPLMLLVALVPRPRTERGGRLSPTASPI</sequence>
<feature type="transmembrane region" description="Helical" evidence="5">
    <location>
        <begin position="205"/>
        <end position="230"/>
    </location>
</feature>
<proteinExistence type="predicted"/>
<dbReference type="InterPro" id="IPR036259">
    <property type="entry name" value="MFS_trans_sf"/>
</dbReference>
<reference evidence="6 7" key="1">
    <citation type="submission" date="2021-06" db="EMBL/GenBank/DDBJ databases">
        <title>Actinoplanes lichenicola sp. nov., and Actinoplanes ovalisporus sp. nov., isolated from lichen in Thailand.</title>
        <authorList>
            <person name="Saeng-In P."/>
            <person name="Kanchanasin P."/>
            <person name="Yuki M."/>
            <person name="Kudo T."/>
            <person name="Ohkuma M."/>
            <person name="Phongsopitanun W."/>
            <person name="Tanasupawat S."/>
        </authorList>
    </citation>
    <scope>NUCLEOTIDE SEQUENCE [LARGE SCALE GENOMIC DNA]</scope>
    <source>
        <strain evidence="6 7">NBRC 110975</strain>
    </source>
</reference>
<keyword evidence="7" id="KW-1185">Reference proteome</keyword>
<dbReference type="Proteomes" id="UP001519654">
    <property type="component" value="Unassembled WGS sequence"/>
</dbReference>
<evidence type="ECO:0000256" key="4">
    <source>
        <dbReference type="ARBA" id="ARBA00023136"/>
    </source>
</evidence>
<dbReference type="RefSeq" id="WP_215789973.1">
    <property type="nucleotide sequence ID" value="NZ_JAHKKG010000007.1"/>
</dbReference>
<protein>
    <submittedName>
        <fullName evidence="6">MFS transporter</fullName>
    </submittedName>
</protein>
<evidence type="ECO:0000256" key="3">
    <source>
        <dbReference type="ARBA" id="ARBA00022989"/>
    </source>
</evidence>
<dbReference type="Gene3D" id="1.20.1250.20">
    <property type="entry name" value="MFS general substrate transporter like domains"/>
    <property type="match status" value="2"/>
</dbReference>
<dbReference type="InterPro" id="IPR051788">
    <property type="entry name" value="MFS_Transporter"/>
</dbReference>
<feature type="transmembrane region" description="Helical" evidence="5">
    <location>
        <begin position="12"/>
        <end position="31"/>
    </location>
</feature>
<dbReference type="InterPro" id="IPR011701">
    <property type="entry name" value="MFS"/>
</dbReference>
<gene>
    <name evidence="6" type="ORF">KOI35_23260</name>
</gene>
<name>A0ABS5YSU4_9ACTN</name>
<evidence type="ECO:0000256" key="5">
    <source>
        <dbReference type="SAM" id="Phobius"/>
    </source>
</evidence>
<evidence type="ECO:0000313" key="7">
    <source>
        <dbReference type="Proteomes" id="UP001519654"/>
    </source>
</evidence>
<keyword evidence="4 5" id="KW-0472">Membrane</keyword>
<feature type="transmembrane region" description="Helical" evidence="5">
    <location>
        <begin position="43"/>
        <end position="65"/>
    </location>
</feature>
<comment type="caution">
    <text evidence="6">The sequence shown here is derived from an EMBL/GenBank/DDBJ whole genome shotgun (WGS) entry which is preliminary data.</text>
</comment>
<feature type="transmembrane region" description="Helical" evidence="5">
    <location>
        <begin position="267"/>
        <end position="286"/>
    </location>
</feature>
<keyword evidence="2 5" id="KW-0812">Transmembrane</keyword>
<evidence type="ECO:0000256" key="1">
    <source>
        <dbReference type="ARBA" id="ARBA00004141"/>
    </source>
</evidence>
<dbReference type="PANTHER" id="PTHR23514">
    <property type="entry name" value="BYPASS OF STOP CODON PROTEIN 6"/>
    <property type="match status" value="1"/>
</dbReference>
<comment type="subcellular location">
    <subcellularLocation>
        <location evidence="1">Membrane</location>
        <topology evidence="1">Multi-pass membrane protein</topology>
    </subcellularLocation>
</comment>
<feature type="transmembrane region" description="Helical" evidence="5">
    <location>
        <begin position="353"/>
        <end position="370"/>
    </location>
</feature>
<keyword evidence="3 5" id="KW-1133">Transmembrane helix</keyword>
<dbReference type="CDD" id="cd17393">
    <property type="entry name" value="MFS_MosC_like"/>
    <property type="match status" value="1"/>
</dbReference>
<feature type="transmembrane region" description="Helical" evidence="5">
    <location>
        <begin position="72"/>
        <end position="91"/>
    </location>
</feature>
<evidence type="ECO:0000256" key="2">
    <source>
        <dbReference type="ARBA" id="ARBA00022692"/>
    </source>
</evidence>